<dbReference type="CDD" id="cd06578">
    <property type="entry name" value="HemD"/>
    <property type="match status" value="1"/>
</dbReference>
<evidence type="ECO:0000313" key="3">
    <source>
        <dbReference type="Proteomes" id="UP000244496"/>
    </source>
</evidence>
<dbReference type="AlphaFoldDB" id="A0A2S0UQE7"/>
<dbReference type="SUPFAM" id="SSF69618">
    <property type="entry name" value="HemD-like"/>
    <property type="match status" value="1"/>
</dbReference>
<evidence type="ECO:0000313" key="2">
    <source>
        <dbReference type="EMBL" id="AWB50043.1"/>
    </source>
</evidence>
<protein>
    <submittedName>
        <fullName evidence="2">Uroporphyrinogen-III synthase</fullName>
    </submittedName>
</protein>
<dbReference type="Gene3D" id="3.40.50.10090">
    <property type="match status" value="2"/>
</dbReference>
<sequence>MTPQSRAIPTLLTRPRAQGDRFGLALAERFGVRLSICVSPLIAPHFLDGAIGGKPYRALILTSETGALSAARHGGLPRLAYCVGERTAATARSLGLTAISADGDASALVALILSSGETGPLLHLRGKDARGDIAATLRRAGLSADEAVTYDQRPEPLTAEARVMLDGAAPVLLPLFSPRTAAILVALGPFRAPLMVAALSPAVAEAAALLSPVRQAIADAPNADALLTAISTIVDVPIA</sequence>
<feature type="domain" description="Tetrapyrrole biosynthesis uroporphyrinogen III synthase" evidence="1">
    <location>
        <begin position="39"/>
        <end position="227"/>
    </location>
</feature>
<dbReference type="RefSeq" id="WP_108436855.1">
    <property type="nucleotide sequence ID" value="NZ_CP028918.1"/>
</dbReference>
<keyword evidence="3" id="KW-1185">Reference proteome</keyword>
<name>A0A2S0UQE7_9RHOB</name>
<dbReference type="KEGG" id="geh:HYN69_17410"/>
<dbReference type="Proteomes" id="UP000244496">
    <property type="component" value="Chromosome"/>
</dbReference>
<organism evidence="2 3">
    <name type="scientific">Paragemmobacter aquarius</name>
    <dbReference type="NCBI Taxonomy" id="2169400"/>
    <lineage>
        <taxon>Bacteria</taxon>
        <taxon>Pseudomonadati</taxon>
        <taxon>Pseudomonadota</taxon>
        <taxon>Alphaproteobacteria</taxon>
        <taxon>Rhodobacterales</taxon>
        <taxon>Paracoccaceae</taxon>
        <taxon>Paragemmobacter</taxon>
    </lineage>
</organism>
<dbReference type="EMBL" id="CP028918">
    <property type="protein sequence ID" value="AWB50043.1"/>
    <property type="molecule type" value="Genomic_DNA"/>
</dbReference>
<reference evidence="2 3" key="1">
    <citation type="submission" date="2018-04" db="EMBL/GenBank/DDBJ databases">
        <title>Genome sequencing of Gemmobacter.</title>
        <authorList>
            <person name="Yi H."/>
            <person name="Baek M.-G."/>
        </authorList>
    </citation>
    <scope>NUCLEOTIDE SEQUENCE [LARGE SCALE GENOMIC DNA]</scope>
    <source>
        <strain evidence="2 3">HYN0069</strain>
    </source>
</reference>
<dbReference type="GO" id="GO:0004852">
    <property type="term" value="F:uroporphyrinogen-III synthase activity"/>
    <property type="evidence" value="ECO:0007669"/>
    <property type="project" value="InterPro"/>
</dbReference>
<dbReference type="Pfam" id="PF02602">
    <property type="entry name" value="HEM4"/>
    <property type="match status" value="1"/>
</dbReference>
<dbReference type="OrthoDB" id="7204250at2"/>
<gene>
    <name evidence="2" type="ORF">HYN69_17410</name>
</gene>
<proteinExistence type="predicted"/>
<dbReference type="GO" id="GO:0033014">
    <property type="term" value="P:tetrapyrrole biosynthetic process"/>
    <property type="evidence" value="ECO:0007669"/>
    <property type="project" value="InterPro"/>
</dbReference>
<dbReference type="InterPro" id="IPR003754">
    <property type="entry name" value="4pyrrol_synth_uPrphyn_synth"/>
</dbReference>
<evidence type="ECO:0000259" key="1">
    <source>
        <dbReference type="Pfam" id="PF02602"/>
    </source>
</evidence>
<accession>A0A2S0UQE7</accession>
<dbReference type="InterPro" id="IPR036108">
    <property type="entry name" value="4pyrrol_syn_uPrphyn_synt_sf"/>
</dbReference>